<feature type="domain" description="DUF1937" evidence="1">
    <location>
        <begin position="43"/>
        <end position="156"/>
    </location>
</feature>
<dbReference type="SUPFAM" id="SSF52309">
    <property type="entry name" value="N-(deoxy)ribosyltransferase-like"/>
    <property type="match status" value="1"/>
</dbReference>
<organism evidence="2 3">
    <name type="scientific">Falsiruegeria mediterranea M17</name>
    <dbReference type="NCBI Taxonomy" id="1200281"/>
    <lineage>
        <taxon>Bacteria</taxon>
        <taxon>Pseudomonadati</taxon>
        <taxon>Pseudomonadota</taxon>
        <taxon>Alphaproteobacteria</taxon>
        <taxon>Rhodobacterales</taxon>
        <taxon>Roseobacteraceae</taxon>
        <taxon>Falsiruegeria</taxon>
    </lineage>
</organism>
<dbReference type="RefSeq" id="WP_108785905.1">
    <property type="nucleotide sequence ID" value="NZ_ONZG01000002.1"/>
</dbReference>
<evidence type="ECO:0000259" key="1">
    <source>
        <dbReference type="Pfam" id="PF09152"/>
    </source>
</evidence>
<evidence type="ECO:0000313" key="3">
    <source>
        <dbReference type="Proteomes" id="UP000244898"/>
    </source>
</evidence>
<name>A0A2R8C5D5_9RHOB</name>
<accession>A0A2R8C5D5</accession>
<gene>
    <name evidence="2" type="ORF">TRM7615_01135</name>
</gene>
<reference evidence="3" key="1">
    <citation type="submission" date="2018-03" db="EMBL/GenBank/DDBJ databases">
        <authorList>
            <person name="Rodrigo-Torres L."/>
            <person name="Arahal R. D."/>
            <person name="Lucena T."/>
        </authorList>
    </citation>
    <scope>NUCLEOTIDE SEQUENCE [LARGE SCALE GENOMIC DNA]</scope>
    <source>
        <strain evidence="3">CECT 7615</strain>
    </source>
</reference>
<dbReference type="EMBL" id="ONZG01000002">
    <property type="protein sequence ID" value="SPJ27645.1"/>
    <property type="molecule type" value="Genomic_DNA"/>
</dbReference>
<dbReference type="Gene3D" id="3.40.50.10400">
    <property type="entry name" value="Hypothetical protein PA1492"/>
    <property type="match status" value="1"/>
</dbReference>
<dbReference type="OrthoDB" id="7857621at2"/>
<sequence length="162" mass="18083">MSVDLPRAPDWPALERAVKRGQISARLDASTAAAAHHLKGQLVYLSCPFARSNRDDLDQFDRLAVLDFEVRAARWVKLLAVLNVPAACPAAMRCQMLTADMENELRPLDGAFWAEFSRPFLFAAGAVVVPPMPGWRLSREVWADVCWALQSNVPVWQIRRAG</sequence>
<dbReference type="Pfam" id="PF09152">
    <property type="entry name" value="DUF1937"/>
    <property type="match status" value="1"/>
</dbReference>
<proteinExistence type="predicted"/>
<evidence type="ECO:0000313" key="2">
    <source>
        <dbReference type="EMBL" id="SPJ27645.1"/>
    </source>
</evidence>
<keyword evidence="3" id="KW-1185">Reference proteome</keyword>
<protein>
    <recommendedName>
        <fullName evidence="1">DUF1937 domain-containing protein</fullName>
    </recommendedName>
</protein>
<dbReference type="Proteomes" id="UP000244898">
    <property type="component" value="Unassembled WGS sequence"/>
</dbReference>
<dbReference type="InterPro" id="IPR015235">
    <property type="entry name" value="DUF1937"/>
</dbReference>
<dbReference type="AlphaFoldDB" id="A0A2R8C5D5"/>